<feature type="transmembrane region" description="Helical" evidence="8">
    <location>
        <begin position="296"/>
        <end position="317"/>
    </location>
</feature>
<dbReference type="InterPro" id="IPR006037">
    <property type="entry name" value="RCK_C"/>
</dbReference>
<dbReference type="Pfam" id="PF02080">
    <property type="entry name" value="TrkA_C"/>
    <property type="match status" value="1"/>
</dbReference>
<evidence type="ECO:0000259" key="9">
    <source>
        <dbReference type="PROSITE" id="PS51201"/>
    </source>
</evidence>
<dbReference type="SUPFAM" id="SSF51735">
    <property type="entry name" value="NAD(P)-binding Rossmann-fold domains"/>
    <property type="match status" value="1"/>
</dbReference>
<feature type="transmembrane region" description="Helical" evidence="8">
    <location>
        <begin position="270"/>
        <end position="289"/>
    </location>
</feature>
<feature type="transmembrane region" description="Helical" evidence="8">
    <location>
        <begin position="30"/>
        <end position="51"/>
    </location>
</feature>
<feature type="transmembrane region" description="Helical" evidence="8">
    <location>
        <begin position="57"/>
        <end position="74"/>
    </location>
</feature>
<dbReference type="EMBL" id="JAVHUL010000010">
    <property type="protein sequence ID" value="MDQ7916993.1"/>
    <property type="molecule type" value="Genomic_DNA"/>
</dbReference>
<dbReference type="SUPFAM" id="SSF116726">
    <property type="entry name" value="TrkA C-terminal domain-like"/>
    <property type="match status" value="1"/>
</dbReference>
<evidence type="ECO:0000256" key="2">
    <source>
        <dbReference type="ARBA" id="ARBA00005551"/>
    </source>
</evidence>
<gene>
    <name evidence="11" type="ORF">RBU60_05345</name>
</gene>
<accession>A0ABU1A204</accession>
<feature type="domain" description="RCK C-terminal" evidence="10">
    <location>
        <begin position="575"/>
        <end position="659"/>
    </location>
</feature>
<evidence type="ECO:0000256" key="1">
    <source>
        <dbReference type="ARBA" id="ARBA00004141"/>
    </source>
</evidence>
<evidence type="ECO:0000256" key="4">
    <source>
        <dbReference type="ARBA" id="ARBA00022538"/>
    </source>
</evidence>
<evidence type="ECO:0000313" key="11">
    <source>
        <dbReference type="EMBL" id="MDQ7916993.1"/>
    </source>
</evidence>
<keyword evidence="4" id="KW-0406">Ion transport</keyword>
<keyword evidence="6 8" id="KW-1133">Transmembrane helix</keyword>
<feature type="transmembrane region" description="Helical" evidence="8">
    <location>
        <begin position="217"/>
        <end position="250"/>
    </location>
</feature>
<evidence type="ECO:0000256" key="5">
    <source>
        <dbReference type="ARBA" id="ARBA00022692"/>
    </source>
</evidence>
<feature type="transmembrane region" description="Helical" evidence="8">
    <location>
        <begin position="115"/>
        <end position="135"/>
    </location>
</feature>
<dbReference type="Proteomes" id="UP001230915">
    <property type="component" value="Unassembled WGS sequence"/>
</dbReference>
<evidence type="ECO:0000313" key="12">
    <source>
        <dbReference type="Proteomes" id="UP001230915"/>
    </source>
</evidence>
<dbReference type="InterPro" id="IPR006153">
    <property type="entry name" value="Cation/H_exchanger_TM"/>
</dbReference>
<dbReference type="InterPro" id="IPR038770">
    <property type="entry name" value="Na+/solute_symporter_sf"/>
</dbReference>
<proteinExistence type="inferred from homology"/>
<dbReference type="InterPro" id="IPR003148">
    <property type="entry name" value="RCK_N"/>
</dbReference>
<feature type="transmembrane region" description="Helical" evidence="8">
    <location>
        <begin position="147"/>
        <end position="170"/>
    </location>
</feature>
<evidence type="ECO:0000256" key="3">
    <source>
        <dbReference type="ARBA" id="ARBA00022448"/>
    </source>
</evidence>
<dbReference type="Gene3D" id="1.20.1530.20">
    <property type="match status" value="1"/>
</dbReference>
<organism evidence="11 12">
    <name type="scientific">Mesonia profundi</name>
    <dbReference type="NCBI Taxonomy" id="3070998"/>
    <lineage>
        <taxon>Bacteria</taxon>
        <taxon>Pseudomonadati</taxon>
        <taxon>Bacteroidota</taxon>
        <taxon>Flavobacteriia</taxon>
        <taxon>Flavobacteriales</taxon>
        <taxon>Flavobacteriaceae</taxon>
        <taxon>Mesonia</taxon>
    </lineage>
</organism>
<reference evidence="11 12" key="1">
    <citation type="submission" date="2023-08" db="EMBL/GenBank/DDBJ databases">
        <title>Mesonia sp. MT50, isolated from deep-sea sediment of the Mariana Trench.</title>
        <authorList>
            <person name="Fu H."/>
        </authorList>
    </citation>
    <scope>NUCLEOTIDE SEQUENCE [LARGE SCALE GENOMIC DNA]</scope>
    <source>
        <strain evidence="11 12">MT50</strain>
    </source>
</reference>
<keyword evidence="12" id="KW-1185">Reference proteome</keyword>
<dbReference type="PROSITE" id="PS51202">
    <property type="entry name" value="RCK_C"/>
    <property type="match status" value="1"/>
</dbReference>
<feature type="transmembrane region" description="Helical" evidence="8">
    <location>
        <begin position="6"/>
        <end position="23"/>
    </location>
</feature>
<evidence type="ECO:0000256" key="8">
    <source>
        <dbReference type="SAM" id="Phobius"/>
    </source>
</evidence>
<dbReference type="RefSeq" id="WP_308863671.1">
    <property type="nucleotide sequence ID" value="NZ_JAVHUL010000010.1"/>
</dbReference>
<dbReference type="PANTHER" id="PTHR42751:SF3">
    <property type="entry name" value="SODIUM_GLUTAMATE SYMPORTER"/>
    <property type="match status" value="1"/>
</dbReference>
<feature type="transmembrane region" description="Helical" evidence="8">
    <location>
        <begin position="86"/>
        <end position="109"/>
    </location>
</feature>
<keyword evidence="7 8" id="KW-0472">Membrane</keyword>
<comment type="similarity">
    <text evidence="2">Belongs to the monovalent cation:proton antiporter 2 (CPA2) transporter (TC 2.A.37) family.</text>
</comment>
<comment type="subcellular location">
    <subcellularLocation>
        <location evidence="1">Membrane</location>
        <topology evidence="1">Multi-pass membrane protein</topology>
    </subcellularLocation>
</comment>
<keyword evidence="5 8" id="KW-0812">Transmembrane</keyword>
<sequence length="659" mass="72231">MESTLLQDVLILLGFSVMIVFLLQKLKLPSILGFLITGIIIGPYGLSLVTAVHQVEIFAEIGVILLLFVIGLELSIKQLILIKKTVFIGGLLQVTLTVGIAALAANVFGATWNKAVFIGFLVSLSSTAIVLKILQDKNEISAAHGRNALGILIFQDIIVVPMMLVTPIMAGNSDDITGSIVGLLVKSLIVVAITYILARYIVPKLMYLIAKTRSKELFLLTTITICFAVAFLTSMAGLSLALGAFLAGLIISESEYSHQATSIILPFRELFTSFFFISVGMLLNISFFIENVSMVLLLVAGVMVLKTLATAIAVAVLKYPIKAVLLTALALSQVGEFAFILATIGMDNDLLDDTVYQYFLAISICSMLLTPFVIIYSDKISDVFIKTFFSRKLKAKKDLEPELAEESSAFENHLIIVGYGINGRSLAKAAEFSNIPYVVLELNAETVREEAEKGVPIIFGDAGDDHILNHVNIYHARAIVVAVSELKISKDIIITVRNITQSVYLLVRTKYVREINDLKAIGADEVIPEELEAAVEIFSRILHNFLVPDDEITNFIESIRSDNYNLFQDKAKIARTFKSDQVPDFNITCLRVYKDSGSPVGRSLKDLDLRSKYNINVIAVARDGVMLSNIGAEEKILQNDLLYVQGGVSEIEGFRKAIG</sequence>
<dbReference type="Pfam" id="PF00999">
    <property type="entry name" value="Na_H_Exchanger"/>
    <property type="match status" value="1"/>
</dbReference>
<protein>
    <submittedName>
        <fullName evidence="11">Cation:proton antiporter</fullName>
    </submittedName>
</protein>
<dbReference type="PROSITE" id="PS51201">
    <property type="entry name" value="RCK_N"/>
    <property type="match status" value="1"/>
</dbReference>
<comment type="caution">
    <text evidence="11">The sequence shown here is derived from an EMBL/GenBank/DDBJ whole genome shotgun (WGS) entry which is preliminary data.</text>
</comment>
<dbReference type="Gene3D" id="3.30.70.1450">
    <property type="entry name" value="Regulator of K+ conductance, C-terminal domain"/>
    <property type="match status" value="1"/>
</dbReference>
<dbReference type="InterPro" id="IPR036291">
    <property type="entry name" value="NAD(P)-bd_dom_sf"/>
</dbReference>
<feature type="domain" description="RCK N-terminal" evidence="9">
    <location>
        <begin position="411"/>
        <end position="528"/>
    </location>
</feature>
<evidence type="ECO:0000259" key="10">
    <source>
        <dbReference type="PROSITE" id="PS51202"/>
    </source>
</evidence>
<keyword evidence="4" id="KW-0630">Potassium</keyword>
<dbReference type="PANTHER" id="PTHR42751">
    <property type="entry name" value="SODIUM/HYDROGEN EXCHANGER FAMILY/TRKA DOMAIN PROTEIN"/>
    <property type="match status" value="1"/>
</dbReference>
<evidence type="ECO:0000256" key="7">
    <source>
        <dbReference type="ARBA" id="ARBA00023136"/>
    </source>
</evidence>
<dbReference type="InterPro" id="IPR036721">
    <property type="entry name" value="RCK_C_sf"/>
</dbReference>
<dbReference type="Pfam" id="PF02254">
    <property type="entry name" value="TrkA_N"/>
    <property type="match status" value="1"/>
</dbReference>
<feature type="transmembrane region" description="Helical" evidence="8">
    <location>
        <begin position="176"/>
        <end position="197"/>
    </location>
</feature>
<keyword evidence="4" id="KW-0633">Potassium transport</keyword>
<dbReference type="Gene3D" id="3.40.50.720">
    <property type="entry name" value="NAD(P)-binding Rossmann-like Domain"/>
    <property type="match status" value="1"/>
</dbReference>
<keyword evidence="3" id="KW-0813">Transport</keyword>
<evidence type="ECO:0000256" key="6">
    <source>
        <dbReference type="ARBA" id="ARBA00022989"/>
    </source>
</evidence>
<feature type="transmembrane region" description="Helical" evidence="8">
    <location>
        <begin position="356"/>
        <end position="376"/>
    </location>
</feature>
<name>A0ABU1A204_9FLAO</name>